<feature type="transmembrane region" description="Helical" evidence="10">
    <location>
        <begin position="235"/>
        <end position="259"/>
    </location>
</feature>
<dbReference type="InterPro" id="IPR048279">
    <property type="entry name" value="MdtK-like"/>
</dbReference>
<organism evidence="11 12">
    <name type="scientific">Defluviitalea raffinosedens</name>
    <dbReference type="NCBI Taxonomy" id="1450156"/>
    <lineage>
        <taxon>Bacteria</taxon>
        <taxon>Bacillati</taxon>
        <taxon>Bacillota</taxon>
        <taxon>Clostridia</taxon>
        <taxon>Lachnospirales</taxon>
        <taxon>Defluviitaleaceae</taxon>
        <taxon>Defluviitalea</taxon>
    </lineage>
</organism>
<dbReference type="AlphaFoldDB" id="A0A7C8LDG2"/>
<comment type="subcellular location">
    <subcellularLocation>
        <location evidence="1">Cell membrane</location>
        <topology evidence="1">Multi-pass membrane protein</topology>
    </subcellularLocation>
</comment>
<name>A0A7C8LDG2_9FIRM</name>
<evidence type="ECO:0000256" key="7">
    <source>
        <dbReference type="ARBA" id="ARBA00022989"/>
    </source>
</evidence>
<reference evidence="11 12" key="1">
    <citation type="submission" date="2019-12" db="EMBL/GenBank/DDBJ databases">
        <title>Defluviitalea raffinosedens, isolated from a biogas fermenter, genome sequencing and characterization.</title>
        <authorList>
            <person name="Rettenmaier R."/>
            <person name="Schneider M."/>
            <person name="Neuhaus K."/>
            <person name="Liebl W."/>
            <person name="Zverlov V."/>
        </authorList>
    </citation>
    <scope>NUCLEOTIDE SEQUENCE [LARGE SCALE GENOMIC DNA]</scope>
    <source>
        <strain evidence="11 12">249c-K6</strain>
    </source>
</reference>
<dbReference type="NCBIfam" id="TIGR00797">
    <property type="entry name" value="matE"/>
    <property type="match status" value="1"/>
</dbReference>
<feature type="transmembrane region" description="Helical" evidence="10">
    <location>
        <begin position="271"/>
        <end position="291"/>
    </location>
</feature>
<evidence type="ECO:0000256" key="10">
    <source>
        <dbReference type="SAM" id="Phobius"/>
    </source>
</evidence>
<keyword evidence="6 10" id="KW-0812">Transmembrane</keyword>
<evidence type="ECO:0000256" key="3">
    <source>
        <dbReference type="ARBA" id="ARBA00022106"/>
    </source>
</evidence>
<feature type="transmembrane region" description="Helical" evidence="10">
    <location>
        <begin position="16"/>
        <end position="37"/>
    </location>
</feature>
<proteinExistence type="inferred from homology"/>
<feature type="transmembrane region" description="Helical" evidence="10">
    <location>
        <begin position="418"/>
        <end position="437"/>
    </location>
</feature>
<keyword evidence="4" id="KW-0813">Transport</keyword>
<feature type="transmembrane region" description="Helical" evidence="10">
    <location>
        <begin position="49"/>
        <end position="73"/>
    </location>
</feature>
<dbReference type="OrthoDB" id="9811110at2"/>
<feature type="transmembrane region" description="Helical" evidence="10">
    <location>
        <begin position="195"/>
        <end position="215"/>
    </location>
</feature>
<dbReference type="InterPro" id="IPR002528">
    <property type="entry name" value="MATE_fam"/>
</dbReference>
<protein>
    <recommendedName>
        <fullName evidence="3">Multidrug export protein MepA</fullName>
    </recommendedName>
</protein>
<accession>A0A7C8LDG2</accession>
<evidence type="ECO:0000256" key="5">
    <source>
        <dbReference type="ARBA" id="ARBA00022475"/>
    </source>
</evidence>
<dbReference type="GO" id="GO:0015297">
    <property type="term" value="F:antiporter activity"/>
    <property type="evidence" value="ECO:0007669"/>
    <property type="project" value="InterPro"/>
</dbReference>
<dbReference type="Proteomes" id="UP000483018">
    <property type="component" value="Unassembled WGS sequence"/>
</dbReference>
<dbReference type="PANTHER" id="PTHR43823:SF3">
    <property type="entry name" value="MULTIDRUG EXPORT PROTEIN MEPA"/>
    <property type="match status" value="1"/>
</dbReference>
<evidence type="ECO:0000256" key="9">
    <source>
        <dbReference type="ARBA" id="ARBA00023251"/>
    </source>
</evidence>
<evidence type="ECO:0000313" key="12">
    <source>
        <dbReference type="Proteomes" id="UP000483018"/>
    </source>
</evidence>
<evidence type="ECO:0000256" key="1">
    <source>
        <dbReference type="ARBA" id="ARBA00004651"/>
    </source>
</evidence>
<feature type="transmembrane region" description="Helical" evidence="10">
    <location>
        <begin position="166"/>
        <end position="189"/>
    </location>
</feature>
<evidence type="ECO:0000256" key="4">
    <source>
        <dbReference type="ARBA" id="ARBA00022448"/>
    </source>
</evidence>
<dbReference type="GO" id="GO:0005886">
    <property type="term" value="C:plasma membrane"/>
    <property type="evidence" value="ECO:0007669"/>
    <property type="project" value="UniProtKB-SubCell"/>
</dbReference>
<evidence type="ECO:0000256" key="6">
    <source>
        <dbReference type="ARBA" id="ARBA00022692"/>
    </source>
</evidence>
<comment type="similarity">
    <text evidence="2">Belongs to the multi antimicrobial extrusion (MATE) (TC 2.A.66.1) family. MepA subfamily.</text>
</comment>
<evidence type="ECO:0000256" key="2">
    <source>
        <dbReference type="ARBA" id="ARBA00008417"/>
    </source>
</evidence>
<feature type="transmembrane region" description="Helical" evidence="10">
    <location>
        <begin position="319"/>
        <end position="342"/>
    </location>
</feature>
<feature type="transmembrane region" description="Helical" evidence="10">
    <location>
        <begin position="137"/>
        <end position="154"/>
    </location>
</feature>
<dbReference type="GO" id="GO:0042910">
    <property type="term" value="F:xenobiotic transmembrane transporter activity"/>
    <property type="evidence" value="ECO:0007669"/>
    <property type="project" value="InterPro"/>
</dbReference>
<feature type="transmembrane region" description="Helical" evidence="10">
    <location>
        <begin position="94"/>
        <end position="117"/>
    </location>
</feature>
<evidence type="ECO:0000313" key="11">
    <source>
        <dbReference type="EMBL" id="KAE9634537.1"/>
    </source>
</evidence>
<feature type="transmembrane region" description="Helical" evidence="10">
    <location>
        <begin position="362"/>
        <end position="382"/>
    </location>
</feature>
<gene>
    <name evidence="11" type="ORF">GND95_07670</name>
</gene>
<dbReference type="PANTHER" id="PTHR43823">
    <property type="entry name" value="SPORULATION PROTEIN YKVU"/>
    <property type="match status" value="1"/>
</dbReference>
<keyword evidence="5" id="KW-1003">Cell membrane</keyword>
<evidence type="ECO:0000256" key="8">
    <source>
        <dbReference type="ARBA" id="ARBA00023136"/>
    </source>
</evidence>
<keyword evidence="12" id="KW-1185">Reference proteome</keyword>
<dbReference type="CDD" id="cd13143">
    <property type="entry name" value="MATE_MepA_like"/>
    <property type="match status" value="1"/>
</dbReference>
<dbReference type="Pfam" id="PF01554">
    <property type="entry name" value="MatE"/>
    <property type="match status" value="2"/>
</dbReference>
<dbReference type="GO" id="GO:0046677">
    <property type="term" value="P:response to antibiotic"/>
    <property type="evidence" value="ECO:0007669"/>
    <property type="project" value="UniProtKB-KW"/>
</dbReference>
<dbReference type="InterPro" id="IPR051327">
    <property type="entry name" value="MATE_MepA_subfamily"/>
</dbReference>
<sequence length="455" mass="49740">MEDRQEQLRSERIGTLLLKFSIPAIVGMLVNALYNIVDRIFIGQGVDAFAITGIGVVFPIMTIIMAFGMLVGIGSTSLISIRLGEKRQDEAEHILGNAFILLVIVSLAITFFGLIFIDPLLLIFGASPDTIGYAKDYIIIILYGTIFNALGFGLNNIIRAEGNPKAAMLTMLLGAIINTVLDPIFIFVFDMGVKGAAYATVIGQLANTIYVLSYFNSKRSILKLHKKNMKLSKEIIIGIFSIGMSPFAMQLAASVVQLLSNNALKIYGGDLAIGAMSIISSAVTIFFMPIFGINQGAQPIIGYNYGAKQYDRVKHAMKLAVGAATVISLIGFISVQVFPQAIIRIFNNDSELIRIGTHGIRIYLAMMPIIGFQIVSANYFQAIGKAKISMFLSLLRQVTLLIPLLIILPPIFGLTGVWMSAPVSDFISVIITGIYVWRDMRKLDQEHALILAMQK</sequence>
<keyword evidence="8 10" id="KW-0472">Membrane</keyword>
<feature type="transmembrane region" description="Helical" evidence="10">
    <location>
        <begin position="394"/>
        <end position="412"/>
    </location>
</feature>
<keyword evidence="7 10" id="KW-1133">Transmembrane helix</keyword>
<dbReference type="PIRSF" id="PIRSF006603">
    <property type="entry name" value="DinF"/>
    <property type="match status" value="1"/>
</dbReference>
<dbReference type="RefSeq" id="WP_158740263.1">
    <property type="nucleotide sequence ID" value="NZ_JAFBEP010000002.1"/>
</dbReference>
<dbReference type="InterPro" id="IPR045070">
    <property type="entry name" value="MATE_MepA-like"/>
</dbReference>
<keyword evidence="9" id="KW-0046">Antibiotic resistance</keyword>
<dbReference type="EMBL" id="WSLF01000005">
    <property type="protein sequence ID" value="KAE9634537.1"/>
    <property type="molecule type" value="Genomic_DNA"/>
</dbReference>
<comment type="caution">
    <text evidence="11">The sequence shown here is derived from an EMBL/GenBank/DDBJ whole genome shotgun (WGS) entry which is preliminary data.</text>
</comment>